<evidence type="ECO:0000256" key="1">
    <source>
        <dbReference type="SAM" id="Phobius"/>
    </source>
</evidence>
<dbReference type="EMBL" id="LT984806">
    <property type="protein sequence ID" value="SPD46705.1"/>
    <property type="molecule type" value="Genomic_DNA"/>
</dbReference>
<feature type="transmembrane region" description="Helical" evidence="1">
    <location>
        <begin position="101"/>
        <end position="118"/>
    </location>
</feature>
<gene>
    <name evidence="2" type="ORF">CBM2607_11645</name>
</gene>
<proteinExistence type="predicted"/>
<protein>
    <submittedName>
        <fullName evidence="2">Uncharacterized protein</fullName>
    </submittedName>
</protein>
<keyword evidence="1" id="KW-0812">Transmembrane</keyword>
<name>A0A375H639_9BURK</name>
<reference evidence="2 3" key="1">
    <citation type="submission" date="2018-01" db="EMBL/GenBank/DDBJ databases">
        <authorList>
            <person name="Clerissi C."/>
        </authorList>
    </citation>
    <scope>NUCLEOTIDE SEQUENCE [LARGE SCALE GENOMIC DNA]</scope>
    <source>
        <strain evidence="2">Cupriavidus taiwanensis STM 6160</strain>
    </source>
</reference>
<sequence length="125" mass="13475">MERDATEIPGRFPGDRPVRVPSRPLSPLLVGAAYRRGPRAIRAHCEPGEAAEFKATLECPSGPVPRLLQVYSMLASATPYSVTPDACAAAVVQTIAQATPIRLLFMSFSSIGIFLYWICSESLPA</sequence>
<evidence type="ECO:0000313" key="3">
    <source>
        <dbReference type="Proteomes" id="UP000255168"/>
    </source>
</evidence>
<keyword evidence="1" id="KW-1133">Transmembrane helix</keyword>
<evidence type="ECO:0000313" key="2">
    <source>
        <dbReference type="EMBL" id="SPD46705.1"/>
    </source>
</evidence>
<dbReference type="AlphaFoldDB" id="A0A375H639"/>
<keyword evidence="1" id="KW-0472">Membrane</keyword>
<dbReference type="Proteomes" id="UP000255168">
    <property type="component" value="Chromosome I"/>
</dbReference>
<accession>A0A375H639</accession>
<organism evidence="2 3">
    <name type="scientific">Cupriavidus neocaledonicus</name>
    <dbReference type="NCBI Taxonomy" id="1040979"/>
    <lineage>
        <taxon>Bacteria</taxon>
        <taxon>Pseudomonadati</taxon>
        <taxon>Pseudomonadota</taxon>
        <taxon>Betaproteobacteria</taxon>
        <taxon>Burkholderiales</taxon>
        <taxon>Burkholderiaceae</taxon>
        <taxon>Cupriavidus</taxon>
    </lineage>
</organism>